<protein>
    <submittedName>
        <fullName evidence="1">Uncharacterized protein</fullName>
    </submittedName>
</protein>
<name>A0A0A8YQG3_ARUDO</name>
<proteinExistence type="predicted"/>
<organism evidence="1">
    <name type="scientific">Arundo donax</name>
    <name type="common">Giant reed</name>
    <name type="synonym">Donax arundinaceus</name>
    <dbReference type="NCBI Taxonomy" id="35708"/>
    <lineage>
        <taxon>Eukaryota</taxon>
        <taxon>Viridiplantae</taxon>
        <taxon>Streptophyta</taxon>
        <taxon>Embryophyta</taxon>
        <taxon>Tracheophyta</taxon>
        <taxon>Spermatophyta</taxon>
        <taxon>Magnoliopsida</taxon>
        <taxon>Liliopsida</taxon>
        <taxon>Poales</taxon>
        <taxon>Poaceae</taxon>
        <taxon>PACMAD clade</taxon>
        <taxon>Arundinoideae</taxon>
        <taxon>Arundineae</taxon>
        <taxon>Arundo</taxon>
    </lineage>
</organism>
<dbReference type="AlphaFoldDB" id="A0A0A8YQG3"/>
<reference evidence="1" key="1">
    <citation type="submission" date="2014-09" db="EMBL/GenBank/DDBJ databases">
        <authorList>
            <person name="Magalhaes I.L.F."/>
            <person name="Oliveira U."/>
            <person name="Santos F.R."/>
            <person name="Vidigal T.H.D.A."/>
            <person name="Brescovit A.D."/>
            <person name="Santos A.J."/>
        </authorList>
    </citation>
    <scope>NUCLEOTIDE SEQUENCE</scope>
    <source>
        <tissue evidence="1">Shoot tissue taken approximately 20 cm above the soil surface</tissue>
    </source>
</reference>
<accession>A0A0A8YQG3</accession>
<reference evidence="1" key="2">
    <citation type="journal article" date="2015" name="Data Brief">
        <title>Shoot transcriptome of the giant reed, Arundo donax.</title>
        <authorList>
            <person name="Barrero R.A."/>
            <person name="Guerrero F.D."/>
            <person name="Moolhuijzen P."/>
            <person name="Goolsby J.A."/>
            <person name="Tidwell J."/>
            <person name="Bellgard S.E."/>
            <person name="Bellgard M.I."/>
        </authorList>
    </citation>
    <scope>NUCLEOTIDE SEQUENCE</scope>
    <source>
        <tissue evidence="1">Shoot tissue taken approximately 20 cm above the soil surface</tissue>
    </source>
</reference>
<dbReference type="EMBL" id="GBRH01268826">
    <property type="protein sequence ID" value="JAD29069.1"/>
    <property type="molecule type" value="Transcribed_RNA"/>
</dbReference>
<evidence type="ECO:0000313" key="1">
    <source>
        <dbReference type="EMBL" id="JAD29069.1"/>
    </source>
</evidence>
<sequence length="19" mass="2196">MRLKQEEEGLLNCILTAAY</sequence>